<dbReference type="GeneID" id="27358793"/>
<protein>
    <submittedName>
        <fullName evidence="2">Uncharacterized protein</fullName>
    </submittedName>
</protein>
<dbReference type="EMBL" id="KN847337">
    <property type="protein sequence ID" value="KIW41132.1"/>
    <property type="molecule type" value="Genomic_DNA"/>
</dbReference>
<evidence type="ECO:0000313" key="3">
    <source>
        <dbReference type="Proteomes" id="UP000053342"/>
    </source>
</evidence>
<gene>
    <name evidence="2" type="ORF">PV06_06719</name>
</gene>
<feature type="region of interest" description="Disordered" evidence="1">
    <location>
        <begin position="145"/>
        <end position="175"/>
    </location>
</feature>
<name>A0A0D2BUL0_9EURO</name>
<sequence>MISFPELSGIKPLSRHHHSYYPRCKTDLWRRLPGSFFSLAYLKPTSRCSHPVPGIGFYTICNDEVKLPCSNSRGHVTIAQRSTTTPEAVRKSRQADTDIFLNPQGKILVLAAYHCLGLVILLHCHYHCSWFLTVRVPSRVINFTHGEPRTIPNSSRQKPKWDESDSDMASDRASPASKCCKRLPCLSRWYENTRTARQSCSYKSTPETLSEPQYIPTDSSSVISVLSPLTRQHPSIDALASFTQ</sequence>
<evidence type="ECO:0000313" key="2">
    <source>
        <dbReference type="EMBL" id="KIW41132.1"/>
    </source>
</evidence>
<proteinExistence type="predicted"/>
<organism evidence="2 3">
    <name type="scientific">Exophiala oligosperma</name>
    <dbReference type="NCBI Taxonomy" id="215243"/>
    <lineage>
        <taxon>Eukaryota</taxon>
        <taxon>Fungi</taxon>
        <taxon>Dikarya</taxon>
        <taxon>Ascomycota</taxon>
        <taxon>Pezizomycotina</taxon>
        <taxon>Eurotiomycetes</taxon>
        <taxon>Chaetothyriomycetidae</taxon>
        <taxon>Chaetothyriales</taxon>
        <taxon>Herpotrichiellaceae</taxon>
        <taxon>Exophiala</taxon>
    </lineage>
</organism>
<dbReference type="AlphaFoldDB" id="A0A0D2BUL0"/>
<dbReference type="HOGENOM" id="CLU_1138019_0_0_1"/>
<keyword evidence="3" id="KW-1185">Reference proteome</keyword>
<accession>A0A0D2BUL0</accession>
<dbReference type="VEuPathDB" id="FungiDB:PV06_06719"/>
<dbReference type="RefSeq" id="XP_016261348.1">
    <property type="nucleotide sequence ID" value="XM_016407868.1"/>
</dbReference>
<dbReference type="Proteomes" id="UP000053342">
    <property type="component" value="Unassembled WGS sequence"/>
</dbReference>
<evidence type="ECO:0000256" key="1">
    <source>
        <dbReference type="SAM" id="MobiDB-lite"/>
    </source>
</evidence>
<reference evidence="2 3" key="1">
    <citation type="submission" date="2015-01" db="EMBL/GenBank/DDBJ databases">
        <title>The Genome Sequence of Exophiala oligosperma CBS72588.</title>
        <authorList>
            <consortium name="The Broad Institute Genomics Platform"/>
            <person name="Cuomo C."/>
            <person name="de Hoog S."/>
            <person name="Gorbushina A."/>
            <person name="Stielow B."/>
            <person name="Teixiera M."/>
            <person name="Abouelleil A."/>
            <person name="Chapman S.B."/>
            <person name="Priest M."/>
            <person name="Young S.K."/>
            <person name="Wortman J."/>
            <person name="Nusbaum C."/>
            <person name="Birren B."/>
        </authorList>
    </citation>
    <scope>NUCLEOTIDE SEQUENCE [LARGE SCALE GENOMIC DNA]</scope>
    <source>
        <strain evidence="2 3">CBS 72588</strain>
    </source>
</reference>